<sequence length="427" mass="48860">MKDVCFYFQVHQPFRLRRFRFFDIGKGVGYFDDSANRSIMNKVAEKCYLPANSLLLKLIKRYDGELKVAFSISGTALEQFEQYSPRVLDSFRELVETGCVELLSETYYHTLSSIVGTADFEHQVGKHQKKITALFGVTPAVFRNTEFLYSDRIGARVGAMGFRTILTEGAEKVLGTRSPNVLYAHPNDPSLTLLLRNYRRSDDIAFRFSNKGWEEWPLTVEKYVAWLNRTPQTDEVINLFMDYETFGEHQWASTGIFDFLGMLPDAILKTNQLRFAAPSEVATRRTPIGALSVPSNLSWADTERDLSAWLGNGMQDDAFDKVYALSKKVNLLNDEAIRSVWGKLQSSDHFYYMCVKQHSDGEVHRYFNHFGSPFEAYITYMNVLTDFEARVDRALNEQRQRMPMPEVTPPGSKGSTSQASDPTLYLE</sequence>
<dbReference type="RefSeq" id="WP_131838029.1">
    <property type="nucleotide sequence ID" value="NZ_SLWB01000001.1"/>
</dbReference>
<comment type="similarity">
    <text evidence="1">Belongs to the glycosyl hydrolase 57 family.</text>
</comment>
<dbReference type="InterPro" id="IPR004300">
    <property type="entry name" value="Glyco_hydro_57_N"/>
</dbReference>
<dbReference type="Gene3D" id="3.20.110.20">
    <property type="match status" value="1"/>
</dbReference>
<organism evidence="5 6">
    <name type="scientific">Acetobacteroides hydrogenigenes</name>
    <dbReference type="NCBI Taxonomy" id="979970"/>
    <lineage>
        <taxon>Bacteria</taxon>
        <taxon>Pseudomonadati</taxon>
        <taxon>Bacteroidota</taxon>
        <taxon>Bacteroidia</taxon>
        <taxon>Bacteroidales</taxon>
        <taxon>Rikenellaceae</taxon>
        <taxon>Acetobacteroides</taxon>
    </lineage>
</organism>
<dbReference type="OrthoDB" id="138256at2"/>
<evidence type="ECO:0000256" key="1">
    <source>
        <dbReference type="ARBA" id="ARBA00006821"/>
    </source>
</evidence>
<dbReference type="Pfam" id="PF03065">
    <property type="entry name" value="Glyco_hydro_57"/>
    <property type="match status" value="1"/>
</dbReference>
<evidence type="ECO:0000313" key="6">
    <source>
        <dbReference type="Proteomes" id="UP000294830"/>
    </source>
</evidence>
<dbReference type="GO" id="GO:0003824">
    <property type="term" value="F:catalytic activity"/>
    <property type="evidence" value="ECO:0007669"/>
    <property type="project" value="InterPro"/>
</dbReference>
<reference evidence="5 6" key="1">
    <citation type="submission" date="2019-03" db="EMBL/GenBank/DDBJ databases">
        <title>Genomic Encyclopedia of Archaeal and Bacterial Type Strains, Phase II (KMG-II): from individual species to whole genera.</title>
        <authorList>
            <person name="Goeker M."/>
        </authorList>
    </citation>
    <scope>NUCLEOTIDE SEQUENCE [LARGE SCALE GENOMIC DNA]</scope>
    <source>
        <strain evidence="5 6">RL-C</strain>
    </source>
</reference>
<dbReference type="Proteomes" id="UP000294830">
    <property type="component" value="Unassembled WGS sequence"/>
</dbReference>
<gene>
    <name evidence="5" type="ORF">CLV25_101476</name>
</gene>
<comment type="caution">
    <text evidence="5">The sequence shown here is derived from an EMBL/GenBank/DDBJ whole genome shotgun (WGS) entry which is preliminary data.</text>
</comment>
<keyword evidence="6" id="KW-1185">Reference proteome</keyword>
<dbReference type="AlphaFoldDB" id="A0A4R2F1M6"/>
<dbReference type="SUPFAM" id="SSF88713">
    <property type="entry name" value="Glycoside hydrolase/deacetylase"/>
    <property type="match status" value="1"/>
</dbReference>
<dbReference type="EMBL" id="SLWB01000001">
    <property type="protein sequence ID" value="TCN73255.1"/>
    <property type="molecule type" value="Genomic_DNA"/>
</dbReference>
<proteinExistence type="inferred from homology"/>
<feature type="region of interest" description="Disordered" evidence="3">
    <location>
        <begin position="397"/>
        <end position="427"/>
    </location>
</feature>
<dbReference type="InterPro" id="IPR011330">
    <property type="entry name" value="Glyco_hydro/deAcase_b/a-brl"/>
</dbReference>
<name>A0A4R2F1M6_9BACT</name>
<dbReference type="GO" id="GO:0005975">
    <property type="term" value="P:carbohydrate metabolic process"/>
    <property type="evidence" value="ECO:0007669"/>
    <property type="project" value="InterPro"/>
</dbReference>
<evidence type="ECO:0000313" key="5">
    <source>
        <dbReference type="EMBL" id="TCN73255.1"/>
    </source>
</evidence>
<keyword evidence="2" id="KW-0119">Carbohydrate metabolism</keyword>
<evidence type="ECO:0000259" key="4">
    <source>
        <dbReference type="Pfam" id="PF03065"/>
    </source>
</evidence>
<dbReference type="PANTHER" id="PTHR36306">
    <property type="entry name" value="ALPHA-AMYLASE-RELATED-RELATED"/>
    <property type="match status" value="1"/>
</dbReference>
<dbReference type="PANTHER" id="PTHR36306:SF1">
    <property type="entry name" value="ALPHA-AMYLASE-RELATED"/>
    <property type="match status" value="1"/>
</dbReference>
<dbReference type="CDD" id="cd10795">
    <property type="entry name" value="GH57N_MJA1_like"/>
    <property type="match status" value="1"/>
</dbReference>
<evidence type="ECO:0000256" key="2">
    <source>
        <dbReference type="ARBA" id="ARBA00023277"/>
    </source>
</evidence>
<evidence type="ECO:0000256" key="3">
    <source>
        <dbReference type="SAM" id="MobiDB-lite"/>
    </source>
</evidence>
<accession>A0A4R2F1M6</accession>
<feature type="domain" description="Glycoside hydrolase family 57 N-terminal" evidence="4">
    <location>
        <begin position="6"/>
        <end position="293"/>
    </location>
</feature>
<dbReference type="InterPro" id="IPR052046">
    <property type="entry name" value="GH57_Enzymes"/>
</dbReference>
<protein>
    <submittedName>
        <fullName evidence="5">Alpha-amylase</fullName>
    </submittedName>
</protein>